<dbReference type="Proteomes" id="UP000887540">
    <property type="component" value="Unplaced"/>
</dbReference>
<evidence type="ECO:0000313" key="2">
    <source>
        <dbReference type="Proteomes" id="UP000887540"/>
    </source>
</evidence>
<reference evidence="3" key="1">
    <citation type="submission" date="2022-11" db="UniProtKB">
        <authorList>
            <consortium name="WormBaseParasite"/>
        </authorList>
    </citation>
    <scope>IDENTIFICATION</scope>
</reference>
<feature type="compositionally biased region" description="Pro residues" evidence="1">
    <location>
        <begin position="180"/>
        <end position="210"/>
    </location>
</feature>
<organism evidence="2 3">
    <name type="scientific">Acrobeloides nanus</name>
    <dbReference type="NCBI Taxonomy" id="290746"/>
    <lineage>
        <taxon>Eukaryota</taxon>
        <taxon>Metazoa</taxon>
        <taxon>Ecdysozoa</taxon>
        <taxon>Nematoda</taxon>
        <taxon>Chromadorea</taxon>
        <taxon>Rhabditida</taxon>
        <taxon>Tylenchina</taxon>
        <taxon>Cephalobomorpha</taxon>
        <taxon>Cephaloboidea</taxon>
        <taxon>Cephalobidae</taxon>
        <taxon>Acrobeloides</taxon>
    </lineage>
</organism>
<keyword evidence="2" id="KW-1185">Reference proteome</keyword>
<feature type="compositionally biased region" description="Low complexity" evidence="1">
    <location>
        <begin position="22"/>
        <end position="31"/>
    </location>
</feature>
<accession>A0A914CIL9</accession>
<evidence type="ECO:0000256" key="1">
    <source>
        <dbReference type="SAM" id="MobiDB-lite"/>
    </source>
</evidence>
<protein>
    <submittedName>
        <fullName evidence="3">Uncharacterized protein</fullName>
    </submittedName>
</protein>
<name>A0A914CIL9_9BILA</name>
<feature type="region of interest" description="Disordered" evidence="1">
    <location>
        <begin position="123"/>
        <end position="210"/>
    </location>
</feature>
<sequence length="258" mass="27594">MKALITKSPSETSSPDDQRIGPSLPSFLSSPPRWPPPPPKLQFGSNSPPFGLPPFRNGLGPDLENKFPMSPIENSTSDSIPPMSALENFSPQASGKISPPLTAECVPTPSIKKIFSPFGLPPLPEAKLTTTTAPENPGFGEASGISPKAELSLQKSIFPSPKSGFPSPPHLPKLRSPSDLLPPPPNVSFKPPPAPSPPSLPTLKPPPPPTVTIINNINLPPIPNEILPQRAGGSFLGKFFFFFTRCVRPQHNQDNHDK</sequence>
<evidence type="ECO:0000313" key="3">
    <source>
        <dbReference type="WBParaSite" id="ACRNAN_scaffold11046.g9161.t1"/>
    </source>
</evidence>
<feature type="compositionally biased region" description="Low complexity" evidence="1">
    <location>
        <begin position="155"/>
        <end position="165"/>
    </location>
</feature>
<dbReference type="AlphaFoldDB" id="A0A914CIL9"/>
<proteinExistence type="predicted"/>
<dbReference type="WBParaSite" id="ACRNAN_scaffold11046.g9161.t1">
    <property type="protein sequence ID" value="ACRNAN_scaffold11046.g9161.t1"/>
    <property type="gene ID" value="ACRNAN_scaffold11046.g9161"/>
</dbReference>
<feature type="region of interest" description="Disordered" evidence="1">
    <location>
        <begin position="1"/>
        <end position="101"/>
    </location>
</feature>